<keyword evidence="6" id="KW-0238">DNA-binding</keyword>
<keyword evidence="10" id="KW-1185">Reference proteome</keyword>
<dbReference type="AlphaFoldDB" id="A0A4R9K964"/>
<proteinExistence type="inferred from homology"/>
<dbReference type="RefSeq" id="WP_135621990.1">
    <property type="nucleotide sequence ID" value="NZ_RQGD01000010.1"/>
</dbReference>
<evidence type="ECO:0000256" key="7">
    <source>
        <dbReference type="ARBA" id="ARBA00023239"/>
    </source>
</evidence>
<dbReference type="Gene3D" id="3.90.1680.10">
    <property type="entry name" value="SOS response associated peptidase-like"/>
    <property type="match status" value="1"/>
</dbReference>
<evidence type="ECO:0000313" key="9">
    <source>
        <dbReference type="EMBL" id="TGL62257.1"/>
    </source>
</evidence>
<evidence type="ECO:0000313" key="10">
    <source>
        <dbReference type="Proteomes" id="UP000297693"/>
    </source>
</evidence>
<dbReference type="GO" id="GO:0008233">
    <property type="term" value="F:peptidase activity"/>
    <property type="evidence" value="ECO:0007669"/>
    <property type="project" value="UniProtKB-KW"/>
</dbReference>
<keyword evidence="4 8" id="KW-0378">Hydrolase</keyword>
<comment type="similarity">
    <text evidence="1 8">Belongs to the SOS response-associated peptidase family.</text>
</comment>
<dbReference type="GO" id="GO:0106300">
    <property type="term" value="P:protein-DNA covalent cross-linking repair"/>
    <property type="evidence" value="ECO:0007669"/>
    <property type="project" value="InterPro"/>
</dbReference>
<dbReference type="Pfam" id="PF02586">
    <property type="entry name" value="SRAP"/>
    <property type="match status" value="1"/>
</dbReference>
<dbReference type="SUPFAM" id="SSF143081">
    <property type="entry name" value="BB1717-like"/>
    <property type="match status" value="1"/>
</dbReference>
<dbReference type="InterPro" id="IPR003738">
    <property type="entry name" value="SRAP"/>
</dbReference>
<evidence type="ECO:0000256" key="4">
    <source>
        <dbReference type="ARBA" id="ARBA00022801"/>
    </source>
</evidence>
<dbReference type="PANTHER" id="PTHR13604">
    <property type="entry name" value="DC12-RELATED"/>
    <property type="match status" value="1"/>
</dbReference>
<dbReference type="EMBL" id="RQGD01000010">
    <property type="protein sequence ID" value="TGL62257.1"/>
    <property type="molecule type" value="Genomic_DNA"/>
</dbReference>
<accession>A0A4R9K964</accession>
<dbReference type="GO" id="GO:0006508">
    <property type="term" value="P:proteolysis"/>
    <property type="evidence" value="ECO:0007669"/>
    <property type="project" value="UniProtKB-KW"/>
</dbReference>
<evidence type="ECO:0000256" key="3">
    <source>
        <dbReference type="ARBA" id="ARBA00022763"/>
    </source>
</evidence>
<evidence type="ECO:0000256" key="1">
    <source>
        <dbReference type="ARBA" id="ARBA00008136"/>
    </source>
</evidence>
<dbReference type="Proteomes" id="UP000297693">
    <property type="component" value="Unassembled WGS sequence"/>
</dbReference>
<dbReference type="PANTHER" id="PTHR13604:SF0">
    <property type="entry name" value="ABASIC SITE PROCESSING PROTEIN HMCES"/>
    <property type="match status" value="1"/>
</dbReference>
<sequence>MCGRFGYTLITLKDGTQKWIRLVQELPAVDLQRIETLFKTLSGSEIFPGAKAPILFQAENKVNITYANWGIKPDWSPKVIFNTRVEKLFSSTFWGNLIYSQRCIVPASYFLEWKSEKGTKVRYRIQNQNEPNMSFAGIWGGKEDASWFTILTQEGNELMKEIHNTGGNQGRQPVQIKDENIAAWLDPNLSKQKEIEALITTYSSSSILAIPETDQLSLF</sequence>
<dbReference type="GO" id="GO:0003697">
    <property type="term" value="F:single-stranded DNA binding"/>
    <property type="evidence" value="ECO:0007669"/>
    <property type="project" value="InterPro"/>
</dbReference>
<keyword evidence="2 8" id="KW-0645">Protease</keyword>
<protein>
    <recommendedName>
        <fullName evidence="8">Abasic site processing protein</fullName>
        <ecNumber evidence="8">3.4.-.-</ecNumber>
    </recommendedName>
</protein>
<dbReference type="EC" id="3.4.-.-" evidence="8"/>
<reference evidence="9" key="1">
    <citation type="journal article" date="2019" name="PLoS Negl. Trop. Dis.">
        <title>Revisiting the worldwide diversity of Leptospira species in the environment.</title>
        <authorList>
            <person name="Vincent A.T."/>
            <person name="Schiettekatte O."/>
            <person name="Bourhy P."/>
            <person name="Veyrier F.J."/>
            <person name="Picardeau M."/>
        </authorList>
    </citation>
    <scope>NUCLEOTIDE SEQUENCE [LARGE SCALE GENOMIC DNA]</scope>
    <source>
        <strain evidence="9">201702476</strain>
    </source>
</reference>
<evidence type="ECO:0000256" key="6">
    <source>
        <dbReference type="ARBA" id="ARBA00023125"/>
    </source>
</evidence>
<evidence type="ECO:0000256" key="8">
    <source>
        <dbReference type="RuleBase" id="RU364100"/>
    </source>
</evidence>
<dbReference type="GO" id="GO:0016829">
    <property type="term" value="F:lyase activity"/>
    <property type="evidence" value="ECO:0007669"/>
    <property type="project" value="UniProtKB-KW"/>
</dbReference>
<name>A0A4R9K964_9LEPT</name>
<dbReference type="OrthoDB" id="9782620at2"/>
<keyword evidence="5" id="KW-0190">Covalent protein-DNA linkage</keyword>
<keyword evidence="3" id="KW-0227">DNA damage</keyword>
<evidence type="ECO:0000256" key="5">
    <source>
        <dbReference type="ARBA" id="ARBA00023124"/>
    </source>
</evidence>
<keyword evidence="7" id="KW-0456">Lyase</keyword>
<evidence type="ECO:0000256" key="2">
    <source>
        <dbReference type="ARBA" id="ARBA00022670"/>
    </source>
</evidence>
<gene>
    <name evidence="9" type="ORF">EHQ58_03390</name>
</gene>
<dbReference type="InterPro" id="IPR036590">
    <property type="entry name" value="SRAP-like"/>
</dbReference>
<comment type="caution">
    <text evidence="9">The sequence shown here is derived from an EMBL/GenBank/DDBJ whole genome shotgun (WGS) entry which is preliminary data.</text>
</comment>
<organism evidence="9 10">
    <name type="scientific">Leptospira ognonensis</name>
    <dbReference type="NCBI Taxonomy" id="2484945"/>
    <lineage>
        <taxon>Bacteria</taxon>
        <taxon>Pseudomonadati</taxon>
        <taxon>Spirochaetota</taxon>
        <taxon>Spirochaetia</taxon>
        <taxon>Leptospirales</taxon>
        <taxon>Leptospiraceae</taxon>
        <taxon>Leptospira</taxon>
    </lineage>
</organism>